<dbReference type="EMBL" id="MSSM01000004">
    <property type="protein sequence ID" value="RXT29734.1"/>
    <property type="molecule type" value="Genomic_DNA"/>
</dbReference>
<dbReference type="InterPro" id="IPR003812">
    <property type="entry name" value="Fido"/>
</dbReference>
<evidence type="ECO:0000313" key="7">
    <source>
        <dbReference type="Proteomes" id="UP001164790"/>
    </source>
</evidence>
<evidence type="ECO:0000313" key="5">
    <source>
        <dbReference type="EMBL" id="UYN56418.1"/>
    </source>
</evidence>
<accession>A0A4Q1UCM7</accession>
<keyword evidence="2" id="KW-0547">Nucleotide-binding</keyword>
<feature type="binding site" evidence="2">
    <location>
        <begin position="279"/>
        <end position="280"/>
    </location>
    <ligand>
        <name>ATP</name>
        <dbReference type="ChEBI" id="CHEBI:30616"/>
    </ligand>
</feature>
<gene>
    <name evidence="4" type="ORF">BVJ53_01910</name>
    <name evidence="5" type="ORF">OFW50_13280</name>
</gene>
<evidence type="ECO:0000256" key="2">
    <source>
        <dbReference type="PIRSR" id="PIRSR640198-2"/>
    </source>
</evidence>
<dbReference type="PANTHER" id="PTHR13504:SF40">
    <property type="entry name" value="FIDO DOMAIN-CONTAINING PROTEIN"/>
    <property type="match status" value="1"/>
</dbReference>
<proteinExistence type="predicted"/>
<keyword evidence="2" id="KW-0067">ATP-binding</keyword>
<evidence type="ECO:0000259" key="3">
    <source>
        <dbReference type="PROSITE" id="PS51459"/>
    </source>
</evidence>
<feature type="binding site" evidence="2">
    <location>
        <position position="291"/>
    </location>
    <ligand>
        <name>ATP</name>
        <dbReference type="ChEBI" id="CHEBI:30616"/>
    </ligand>
</feature>
<reference evidence="5" key="2">
    <citation type="submission" date="2022-10" db="EMBL/GenBank/DDBJ databases">
        <title>Comparative genomic analysis and in-vitro probiotic properties of the potential probiotic L. chiayiensis AACE 3.</title>
        <authorList>
            <person name="Kang X."/>
        </authorList>
    </citation>
    <scope>NUCLEOTIDE SEQUENCE</scope>
    <source>
        <strain evidence="5">AACE 3</strain>
    </source>
</reference>
<organism evidence="4 6">
    <name type="scientific">Lacticaseibacillus chiayiensis</name>
    <dbReference type="NCBI Taxonomy" id="2100821"/>
    <lineage>
        <taxon>Bacteria</taxon>
        <taxon>Bacillati</taxon>
        <taxon>Bacillota</taxon>
        <taxon>Bacilli</taxon>
        <taxon>Lactobacillales</taxon>
        <taxon>Lactobacillaceae</taxon>
        <taxon>Lacticaseibacillus</taxon>
    </lineage>
</organism>
<keyword evidence="7" id="KW-1185">Reference proteome</keyword>
<dbReference type="AlphaFoldDB" id="A0A4Q1UCM7"/>
<dbReference type="RefSeq" id="WP_129300918.1">
    <property type="nucleotide sequence ID" value="NZ_CP107523.1"/>
</dbReference>
<dbReference type="Proteomes" id="UP001164790">
    <property type="component" value="Chromosome"/>
</dbReference>
<dbReference type="Pfam" id="PF02661">
    <property type="entry name" value="Fic"/>
    <property type="match status" value="1"/>
</dbReference>
<dbReference type="PROSITE" id="PS51459">
    <property type="entry name" value="FIDO"/>
    <property type="match status" value="1"/>
</dbReference>
<evidence type="ECO:0000256" key="1">
    <source>
        <dbReference type="PIRSR" id="PIRSR640198-1"/>
    </source>
</evidence>
<dbReference type="EMBL" id="CP107523">
    <property type="protein sequence ID" value="UYN56418.1"/>
    <property type="molecule type" value="Genomic_DNA"/>
</dbReference>
<protein>
    <submittedName>
        <fullName evidence="5">Fic family protein</fullName>
    </submittedName>
</protein>
<dbReference type="SUPFAM" id="SSF140931">
    <property type="entry name" value="Fic-like"/>
    <property type="match status" value="1"/>
</dbReference>
<dbReference type="Gene3D" id="1.10.3290.10">
    <property type="entry name" value="Fido-like domain"/>
    <property type="match status" value="1"/>
</dbReference>
<evidence type="ECO:0000313" key="6">
    <source>
        <dbReference type="Proteomes" id="UP000290475"/>
    </source>
</evidence>
<reference evidence="4 6" key="1">
    <citation type="submission" date="2017-01" db="EMBL/GenBank/DDBJ databases">
        <title>Lactobacillus chiayiensis sp. nov., a lactic acid bacterium isolated from compost.</title>
        <authorList>
            <person name="Huang C.-H."/>
        </authorList>
    </citation>
    <scope>NUCLEOTIDE SEQUENCE [LARGE SCALE GENOMIC DNA]</scope>
    <source>
        <strain evidence="6">chh01</strain>
        <strain evidence="4">Chh01</strain>
    </source>
</reference>
<dbReference type="InterPro" id="IPR040198">
    <property type="entry name" value="Fido_containing"/>
</dbReference>
<dbReference type="GO" id="GO:0005524">
    <property type="term" value="F:ATP binding"/>
    <property type="evidence" value="ECO:0007669"/>
    <property type="project" value="UniProtKB-KW"/>
</dbReference>
<dbReference type="Proteomes" id="UP000290475">
    <property type="component" value="Unassembled WGS sequence"/>
</dbReference>
<sequence>MGYKTLRVLSYSQSILNISEEYERRINGESAVKTNLWMSPNERDHKAIASHQIFCVLTPDIYKMTISMMQRSETIKRLISELPDVASDQFFLETLVNELMSTNEIEGVRSTRRELYSAVMSALKKEKTPMRFRSLANIYLGIRRNRSIKITDVTQIRTTWEYVTAGEIKKADLPDGQVFRSKEVFINDAASGRAIHWPSPDEAQVKEDMEALIQFMNDDETPFILKALISHFFFEYVHPFYDGNGRTGRYLACAYLGKKLDYLTGISLSNSISKAKNRYYQAFAEVEHPKNFGDVTFFVETLMRIIETGQKDIITALKQSQVKLEDWFHRILAADFTDHQKAILAYLIQPYLFGSRENSTMDDNALKELLSRQGFNGRTYSQISIKKSIDQLEEDGWIELVKHRPKIHAVSQRFIAYMTEEHKPQ</sequence>
<feature type="active site" evidence="1">
    <location>
        <position position="238"/>
    </location>
</feature>
<feature type="domain" description="Fido" evidence="3">
    <location>
        <begin position="151"/>
        <end position="301"/>
    </location>
</feature>
<dbReference type="InterPro" id="IPR036597">
    <property type="entry name" value="Fido-like_dom_sf"/>
</dbReference>
<name>A0A4Q1UCM7_9LACO</name>
<feature type="binding site" evidence="2">
    <location>
        <begin position="242"/>
        <end position="249"/>
    </location>
    <ligand>
        <name>ATP</name>
        <dbReference type="ChEBI" id="CHEBI:30616"/>
    </ligand>
</feature>
<dbReference type="PANTHER" id="PTHR13504">
    <property type="entry name" value="FIDO DOMAIN-CONTAINING PROTEIN DDB_G0283145"/>
    <property type="match status" value="1"/>
</dbReference>
<evidence type="ECO:0000313" key="4">
    <source>
        <dbReference type="EMBL" id="RXT29734.1"/>
    </source>
</evidence>